<evidence type="ECO:0000313" key="3">
    <source>
        <dbReference type="Proteomes" id="UP000032025"/>
    </source>
</evidence>
<organism evidence="2 3">
    <name type="scientific">Sphingomonas paucimobilis NBRC 13935</name>
    <dbReference type="NCBI Taxonomy" id="1219050"/>
    <lineage>
        <taxon>Bacteria</taxon>
        <taxon>Pseudomonadati</taxon>
        <taxon>Pseudomonadota</taxon>
        <taxon>Alphaproteobacteria</taxon>
        <taxon>Sphingomonadales</taxon>
        <taxon>Sphingomonadaceae</taxon>
        <taxon>Sphingomonas</taxon>
    </lineage>
</organism>
<evidence type="ECO:0000259" key="1">
    <source>
        <dbReference type="Pfam" id="PF13579"/>
    </source>
</evidence>
<dbReference type="InterPro" id="IPR050194">
    <property type="entry name" value="Glycosyltransferase_grp1"/>
</dbReference>
<dbReference type="Proteomes" id="UP000032025">
    <property type="component" value="Unassembled WGS sequence"/>
</dbReference>
<dbReference type="InterPro" id="IPR028098">
    <property type="entry name" value="Glyco_trans_4-like_N"/>
</dbReference>
<keyword evidence="3" id="KW-1185">Reference proteome</keyword>
<name>A0A0C9M3F9_SPHPI</name>
<accession>A0A0C9M3F9</accession>
<reference evidence="2 3" key="1">
    <citation type="submission" date="2014-08" db="EMBL/GenBank/DDBJ databases">
        <title>Whole genome shotgun sequence of Sphingomonas paucimobilis NBRC 13935.</title>
        <authorList>
            <person name="Hosoyama A."/>
            <person name="Hashimoto M."/>
            <person name="Hosoyama Y."/>
            <person name="Noguchi M."/>
            <person name="Uohara A."/>
            <person name="Ohji S."/>
            <person name="Katano-Makiyama Y."/>
            <person name="Ichikawa N."/>
            <person name="Kimura A."/>
            <person name="Yamazoe A."/>
            <person name="Fujita N."/>
        </authorList>
    </citation>
    <scope>NUCLEOTIDE SEQUENCE [LARGE SCALE GENOMIC DNA]</scope>
    <source>
        <strain evidence="2 3">NBRC 13935</strain>
    </source>
</reference>
<gene>
    <name evidence="2" type="ORF">SP6_36_00590</name>
</gene>
<dbReference type="GeneID" id="78527933"/>
<dbReference type="Pfam" id="PF13579">
    <property type="entry name" value="Glyco_trans_4_4"/>
    <property type="match status" value="1"/>
</dbReference>
<dbReference type="GO" id="GO:0016758">
    <property type="term" value="F:hexosyltransferase activity"/>
    <property type="evidence" value="ECO:0007669"/>
    <property type="project" value="TreeGrafter"/>
</dbReference>
<protein>
    <submittedName>
        <fullName evidence="2">DNA, contig: SP636</fullName>
    </submittedName>
</protein>
<proteinExistence type="predicted"/>
<dbReference type="EMBL" id="BBJS01000036">
    <property type="protein sequence ID" value="GAN14340.1"/>
    <property type="molecule type" value="Genomic_DNA"/>
</dbReference>
<dbReference type="Pfam" id="PF13692">
    <property type="entry name" value="Glyco_trans_1_4"/>
    <property type="match status" value="1"/>
</dbReference>
<sequence>MRILHIAESAQGGVGTYLTEILSDQARRYGGDRVRALVPAQHAAHLSGVDRRLLIPWRRQHRSVRGMMSLAGAIASAVEQVRPTIVHAHSSFAGAVLRLLYGSWRRAPFRIVYCPHGWAFDRRSSAWKRRVVEGVERILAPAADRIVLISDHERREGVRIGIDPAALTLVLNGIADLHSERPARWQDDRVRVLFVGRLDTQKGFDTLLDAVEPIQDHVAVRVIGKAVAGPATTPRKRSPQIEYLGWRSLSEVATEIAAADVVVVPSRWEGFGLVALEAMCGGCAVVASDVGGLREIVADGETGYLVPPDHPERLMRTLARHDRATWQAMGAAGRARYEARFTAQRMNAELAALYAELSPVVREEHVATPLVAHA</sequence>
<dbReference type="Gene3D" id="3.40.50.2000">
    <property type="entry name" value="Glycogen Phosphorylase B"/>
    <property type="match status" value="2"/>
</dbReference>
<comment type="caution">
    <text evidence="2">The sequence shown here is derived from an EMBL/GenBank/DDBJ whole genome shotgun (WGS) entry which is preliminary data.</text>
</comment>
<dbReference type="RefSeq" id="WP_007404785.1">
    <property type="nucleotide sequence ID" value="NZ_BBJS01000036.1"/>
</dbReference>
<dbReference type="SUPFAM" id="SSF53756">
    <property type="entry name" value="UDP-Glycosyltransferase/glycogen phosphorylase"/>
    <property type="match status" value="1"/>
</dbReference>
<dbReference type="PANTHER" id="PTHR45947">
    <property type="entry name" value="SULFOQUINOVOSYL TRANSFERASE SQD2"/>
    <property type="match status" value="1"/>
</dbReference>
<evidence type="ECO:0000313" key="2">
    <source>
        <dbReference type="EMBL" id="GAN14340.1"/>
    </source>
</evidence>
<feature type="domain" description="Glycosyltransferase subfamily 4-like N-terminal" evidence="1">
    <location>
        <begin position="12"/>
        <end position="173"/>
    </location>
</feature>
<dbReference type="AlphaFoldDB" id="A0A0C9M3F9"/>
<dbReference type="PANTHER" id="PTHR45947:SF3">
    <property type="entry name" value="SULFOQUINOVOSYL TRANSFERASE SQD2"/>
    <property type="match status" value="1"/>
</dbReference>